<dbReference type="GO" id="GO:0048813">
    <property type="term" value="P:dendrite morphogenesis"/>
    <property type="evidence" value="ECO:0007669"/>
    <property type="project" value="TreeGrafter"/>
</dbReference>
<dbReference type="InterPro" id="IPR011053">
    <property type="entry name" value="Single_hybrid_motif"/>
</dbReference>
<dbReference type="GO" id="GO:0030833">
    <property type="term" value="P:regulation of actin filament polymerization"/>
    <property type="evidence" value="ECO:0007669"/>
    <property type="project" value="TreeGrafter"/>
</dbReference>
<dbReference type="GO" id="GO:0030027">
    <property type="term" value="C:lamellipodium"/>
    <property type="evidence" value="ECO:0007669"/>
    <property type="project" value="TreeGrafter"/>
</dbReference>
<dbReference type="GO" id="GO:0032433">
    <property type="term" value="C:filopodium tip"/>
    <property type="evidence" value="ECO:0007669"/>
    <property type="project" value="TreeGrafter"/>
</dbReference>
<dbReference type="AlphaFoldDB" id="A0A7R9LL82"/>
<proteinExistence type="inferred from homology"/>
<dbReference type="EMBL" id="OC916277">
    <property type="protein sequence ID" value="CAD7643741.1"/>
    <property type="molecule type" value="Genomic_DNA"/>
</dbReference>
<reference evidence="4" key="1">
    <citation type="submission" date="2020-11" db="EMBL/GenBank/DDBJ databases">
        <authorList>
            <person name="Tran Van P."/>
        </authorList>
    </citation>
    <scope>NUCLEOTIDE SEQUENCE</scope>
</reference>
<comment type="similarity">
    <text evidence="1">Belongs to the ABITRAM family.</text>
</comment>
<dbReference type="Proteomes" id="UP000728032">
    <property type="component" value="Unassembled WGS sequence"/>
</dbReference>
<protein>
    <recommendedName>
        <fullName evidence="2">Protein Abitram</fullName>
    </recommendedName>
    <alternativeName>
        <fullName evidence="3">Actin-binding transcription modulator</fullName>
    </alternativeName>
</protein>
<dbReference type="GO" id="GO:0005634">
    <property type="term" value="C:nucleus"/>
    <property type="evidence" value="ECO:0007669"/>
    <property type="project" value="TreeGrafter"/>
</dbReference>
<evidence type="ECO:0000256" key="1">
    <source>
        <dbReference type="ARBA" id="ARBA00010764"/>
    </source>
</evidence>
<dbReference type="EMBL" id="CAJPVJ010001452">
    <property type="protein sequence ID" value="CAG2164746.1"/>
    <property type="molecule type" value="Genomic_DNA"/>
</dbReference>
<dbReference type="GO" id="GO:0051489">
    <property type="term" value="P:regulation of filopodium assembly"/>
    <property type="evidence" value="ECO:0007669"/>
    <property type="project" value="TreeGrafter"/>
</dbReference>
<dbReference type="PANTHER" id="PTHR13651:SF0">
    <property type="entry name" value="PROTEIN ABITRAM"/>
    <property type="match status" value="1"/>
</dbReference>
<sequence>MAEEVLLKSDRILSIYPSVCERYYDHKYFTNGSNDQTVLFHSNRVCVITLSANHCIIKDKKTIENIDFNINSDLNRLDNKVSGKWKKGGQRVTPESILCRIECKDNEVFDIKACINGTIVEMNTKLAQNHDLVKQKTWSDGFIAIILPFRGKQESEKNSLLSPEEYKSLKQTEDQIINT</sequence>
<dbReference type="OrthoDB" id="48130at2759"/>
<dbReference type="InterPro" id="IPR033753">
    <property type="entry name" value="GCV_H/Fam206"/>
</dbReference>
<organism evidence="4">
    <name type="scientific">Oppiella nova</name>
    <dbReference type="NCBI Taxonomy" id="334625"/>
    <lineage>
        <taxon>Eukaryota</taxon>
        <taxon>Metazoa</taxon>
        <taxon>Ecdysozoa</taxon>
        <taxon>Arthropoda</taxon>
        <taxon>Chelicerata</taxon>
        <taxon>Arachnida</taxon>
        <taxon>Acari</taxon>
        <taxon>Acariformes</taxon>
        <taxon>Sarcoptiformes</taxon>
        <taxon>Oribatida</taxon>
        <taxon>Brachypylina</taxon>
        <taxon>Oppioidea</taxon>
        <taxon>Oppiidae</taxon>
        <taxon>Oppiella</taxon>
    </lineage>
</organism>
<accession>A0A7R9LL82</accession>
<dbReference type="SUPFAM" id="SSF51230">
    <property type="entry name" value="Single hybrid motif"/>
    <property type="match status" value="1"/>
</dbReference>
<evidence type="ECO:0000313" key="5">
    <source>
        <dbReference type="Proteomes" id="UP000728032"/>
    </source>
</evidence>
<evidence type="ECO:0000313" key="4">
    <source>
        <dbReference type="EMBL" id="CAD7643741.1"/>
    </source>
</evidence>
<dbReference type="GO" id="GO:0003785">
    <property type="term" value="F:actin monomer binding"/>
    <property type="evidence" value="ECO:0007669"/>
    <property type="project" value="TreeGrafter"/>
</dbReference>
<keyword evidence="5" id="KW-1185">Reference proteome</keyword>
<gene>
    <name evidence="4" type="ORF">ONB1V03_LOCUS4295</name>
</gene>
<evidence type="ECO:0000256" key="2">
    <source>
        <dbReference type="ARBA" id="ARBA00019325"/>
    </source>
</evidence>
<dbReference type="GO" id="GO:0051015">
    <property type="term" value="F:actin filament binding"/>
    <property type="evidence" value="ECO:0007669"/>
    <property type="project" value="TreeGrafter"/>
</dbReference>
<dbReference type="PANTHER" id="PTHR13651">
    <property type="entry name" value="PROTEIN ABITRAM"/>
    <property type="match status" value="1"/>
</dbReference>
<evidence type="ECO:0000256" key="3">
    <source>
        <dbReference type="ARBA" id="ARBA00030463"/>
    </source>
</evidence>
<dbReference type="Pfam" id="PF01597">
    <property type="entry name" value="GCV_H"/>
    <property type="match status" value="1"/>
</dbReference>
<dbReference type="Gene3D" id="2.40.50.100">
    <property type="match status" value="1"/>
</dbReference>
<name>A0A7R9LL82_9ACAR</name>
<dbReference type="GO" id="GO:0030425">
    <property type="term" value="C:dendrite"/>
    <property type="evidence" value="ECO:0007669"/>
    <property type="project" value="TreeGrafter"/>
</dbReference>
<dbReference type="InterPro" id="IPR039169">
    <property type="entry name" value="Abitram"/>
</dbReference>